<name>A0ABN9SZR8_9DINO</name>
<reference evidence="2" key="1">
    <citation type="submission" date="2023-10" db="EMBL/GenBank/DDBJ databases">
        <authorList>
            <person name="Chen Y."/>
            <person name="Shah S."/>
            <person name="Dougan E. K."/>
            <person name="Thang M."/>
            <person name="Chan C."/>
        </authorList>
    </citation>
    <scope>NUCLEOTIDE SEQUENCE [LARGE SCALE GENOMIC DNA]</scope>
</reference>
<gene>
    <name evidence="2" type="ORF">PCOR1329_LOCUS34085</name>
</gene>
<proteinExistence type="predicted"/>
<feature type="region of interest" description="Disordered" evidence="1">
    <location>
        <begin position="137"/>
        <end position="164"/>
    </location>
</feature>
<comment type="caution">
    <text evidence="2">The sequence shown here is derived from an EMBL/GenBank/DDBJ whole genome shotgun (WGS) entry which is preliminary data.</text>
</comment>
<evidence type="ECO:0000313" key="3">
    <source>
        <dbReference type="Proteomes" id="UP001189429"/>
    </source>
</evidence>
<accession>A0ABN9SZR8</accession>
<dbReference type="EMBL" id="CAUYUJ010014194">
    <property type="protein sequence ID" value="CAK0838055.1"/>
    <property type="molecule type" value="Genomic_DNA"/>
</dbReference>
<organism evidence="2 3">
    <name type="scientific">Prorocentrum cordatum</name>
    <dbReference type="NCBI Taxonomy" id="2364126"/>
    <lineage>
        <taxon>Eukaryota</taxon>
        <taxon>Sar</taxon>
        <taxon>Alveolata</taxon>
        <taxon>Dinophyceae</taxon>
        <taxon>Prorocentrales</taxon>
        <taxon>Prorocentraceae</taxon>
        <taxon>Prorocentrum</taxon>
    </lineage>
</organism>
<dbReference type="Proteomes" id="UP001189429">
    <property type="component" value="Unassembled WGS sequence"/>
</dbReference>
<sequence length="164" mass="16721">MLRSEFSLDWSLGLSRLAVAPFAMGAPGAAGGPADKCLRADPALGRNGAPGSKLLGAAARALGAGKGGNNSRDTTNVEAMLSELANMAGRHQPSAVQAFVGAKHRGSPTDEEAIGSIMGTRCRHCLLGGRKLAQRGRAQRMAEDNGPATPRSLCAHKPLAGGVL</sequence>
<protein>
    <submittedName>
        <fullName evidence="2">Uncharacterized protein</fullName>
    </submittedName>
</protein>
<keyword evidence="3" id="KW-1185">Reference proteome</keyword>
<evidence type="ECO:0000313" key="2">
    <source>
        <dbReference type="EMBL" id="CAK0838055.1"/>
    </source>
</evidence>
<evidence type="ECO:0000256" key="1">
    <source>
        <dbReference type="SAM" id="MobiDB-lite"/>
    </source>
</evidence>